<dbReference type="PRINTS" id="PR00190">
    <property type="entry name" value="ACTIN"/>
</dbReference>
<evidence type="ECO:0000256" key="10">
    <source>
        <dbReference type="RuleBase" id="RU000487"/>
    </source>
</evidence>
<dbReference type="AlphaFoldDB" id="A0AAX6H0R2"/>
<name>A0AAX6H0R2_IRIPA</name>
<gene>
    <name evidence="11" type="ORF">M6B38_335170</name>
</gene>
<comment type="subcellular location">
    <subcellularLocation>
        <location evidence="2">Cytoplasm</location>
        <location evidence="2">Cytoskeleton</location>
    </subcellularLocation>
</comment>
<evidence type="ECO:0000256" key="4">
    <source>
        <dbReference type="ARBA" id="ARBA00022490"/>
    </source>
</evidence>
<dbReference type="FunFam" id="3.90.640.10:FF:000047">
    <property type="entry name" value="Actin, alpha skeletal muscle"/>
    <property type="match status" value="1"/>
</dbReference>
<dbReference type="GO" id="GO:0005856">
    <property type="term" value="C:cytoskeleton"/>
    <property type="evidence" value="ECO:0007669"/>
    <property type="project" value="UniProtKB-SubCell"/>
</dbReference>
<evidence type="ECO:0000313" key="11">
    <source>
        <dbReference type="EMBL" id="KAJ6834413.1"/>
    </source>
</evidence>
<proteinExistence type="inferred from homology"/>
<dbReference type="InterPro" id="IPR004000">
    <property type="entry name" value="Actin"/>
</dbReference>
<dbReference type="SUPFAM" id="SSF53067">
    <property type="entry name" value="Actin-like ATPase domain"/>
    <property type="match status" value="2"/>
</dbReference>
<dbReference type="GO" id="GO:0016787">
    <property type="term" value="F:hydrolase activity"/>
    <property type="evidence" value="ECO:0007669"/>
    <property type="project" value="UniProtKB-KW"/>
</dbReference>
<evidence type="ECO:0000256" key="1">
    <source>
        <dbReference type="ARBA" id="ARBA00003589"/>
    </source>
</evidence>
<dbReference type="PROSITE" id="PS00432">
    <property type="entry name" value="ACTINS_2"/>
    <property type="match status" value="1"/>
</dbReference>
<comment type="caution">
    <text evidence="11">The sequence shown here is derived from an EMBL/GenBank/DDBJ whole genome shotgun (WGS) entry which is preliminary data.</text>
</comment>
<keyword evidence="5" id="KW-0547">Nucleotide-binding</keyword>
<dbReference type="InterPro" id="IPR020902">
    <property type="entry name" value="Actin/actin-like_CS"/>
</dbReference>
<reference evidence="11" key="1">
    <citation type="journal article" date="2023" name="GigaByte">
        <title>Genome assembly of the bearded iris, Iris pallida Lam.</title>
        <authorList>
            <person name="Bruccoleri R.E."/>
            <person name="Oakeley E.J."/>
            <person name="Faust A.M.E."/>
            <person name="Altorfer M."/>
            <person name="Dessus-Babus S."/>
            <person name="Burckhardt D."/>
            <person name="Oertli M."/>
            <person name="Naumann U."/>
            <person name="Petersen F."/>
            <person name="Wong J."/>
        </authorList>
    </citation>
    <scope>NUCLEOTIDE SEQUENCE</scope>
    <source>
        <strain evidence="11">GSM-AAB239-AS_SAM_17_03QT</strain>
    </source>
</reference>
<comment type="function">
    <text evidence="1">Essential component of cell cytoskeleton; plays an important role in cytoplasmic streaming, cell shape determination, cell division, organelle movement and extension growth.</text>
</comment>
<dbReference type="Pfam" id="PF00022">
    <property type="entry name" value="Actin"/>
    <property type="match status" value="1"/>
</dbReference>
<evidence type="ECO:0000256" key="2">
    <source>
        <dbReference type="ARBA" id="ARBA00004245"/>
    </source>
</evidence>
<evidence type="ECO:0000313" key="12">
    <source>
        <dbReference type="Proteomes" id="UP001140949"/>
    </source>
</evidence>
<dbReference type="PROSITE" id="PS01132">
    <property type="entry name" value="ACTINS_ACT_LIKE"/>
    <property type="match status" value="1"/>
</dbReference>
<sequence>MSDTEDVQPLVIDIGTGRIKAGFAGDDAPRSVFPTIVGQPRYPQAMVGIRHSAFVGDDAISKRGMLNLERPIEHGRISNWDDMEKILHHTFYNELRVAPEEHPVLLTEPPLNPKGNREKMTEIMFETFNVPAMYVSLQGALALYANGRHSGIVLDIGDGVNQIVPIHSGYVIRESIRQLDLSGHDLTDIMKDILGKRGYSFTTSAEFEIVRDIKEKLAYVATDYDQELKDSKYSSSAQRSYELPDGEVIKIGAERFMCPEVLFQPYLTGMKAAGIHQAIYNSIMKCDMDIRNDFFGNILLSGGSTCFPGFADRLDKEMEALAPRMKIVVVAPPERKYSCWIGGSVLASLSDFQKKWISKGEYDESGAAIVHRKCLI</sequence>
<evidence type="ECO:0000256" key="3">
    <source>
        <dbReference type="ARBA" id="ARBA00006752"/>
    </source>
</evidence>
<dbReference type="GO" id="GO:0048767">
    <property type="term" value="P:root hair elongation"/>
    <property type="evidence" value="ECO:0007669"/>
    <property type="project" value="UniProtKB-ARBA"/>
</dbReference>
<evidence type="ECO:0000256" key="9">
    <source>
        <dbReference type="ARBA" id="ARBA00049360"/>
    </source>
</evidence>
<keyword evidence="8" id="KW-0206">Cytoskeleton</keyword>
<dbReference type="PANTHER" id="PTHR11937">
    <property type="entry name" value="ACTIN"/>
    <property type="match status" value="1"/>
</dbReference>
<organism evidence="11 12">
    <name type="scientific">Iris pallida</name>
    <name type="common">Sweet iris</name>
    <dbReference type="NCBI Taxonomy" id="29817"/>
    <lineage>
        <taxon>Eukaryota</taxon>
        <taxon>Viridiplantae</taxon>
        <taxon>Streptophyta</taxon>
        <taxon>Embryophyta</taxon>
        <taxon>Tracheophyta</taxon>
        <taxon>Spermatophyta</taxon>
        <taxon>Magnoliopsida</taxon>
        <taxon>Liliopsida</taxon>
        <taxon>Asparagales</taxon>
        <taxon>Iridaceae</taxon>
        <taxon>Iridoideae</taxon>
        <taxon>Irideae</taxon>
        <taxon>Iris</taxon>
    </lineage>
</organism>
<dbReference type="Proteomes" id="UP001140949">
    <property type="component" value="Unassembled WGS sequence"/>
</dbReference>
<reference evidence="11" key="2">
    <citation type="submission" date="2023-04" db="EMBL/GenBank/DDBJ databases">
        <authorList>
            <person name="Bruccoleri R.E."/>
            <person name="Oakeley E.J."/>
            <person name="Faust A.-M."/>
            <person name="Dessus-Babus S."/>
            <person name="Altorfer M."/>
            <person name="Burckhardt D."/>
            <person name="Oertli M."/>
            <person name="Naumann U."/>
            <person name="Petersen F."/>
            <person name="Wong J."/>
        </authorList>
    </citation>
    <scope>NUCLEOTIDE SEQUENCE</scope>
    <source>
        <strain evidence="11">GSM-AAB239-AS_SAM_17_03QT</strain>
        <tissue evidence="11">Leaf</tissue>
    </source>
</reference>
<dbReference type="InterPro" id="IPR004001">
    <property type="entry name" value="Actin_CS"/>
</dbReference>
<dbReference type="InterPro" id="IPR043129">
    <property type="entry name" value="ATPase_NBD"/>
</dbReference>
<dbReference type="Gene3D" id="3.30.420.40">
    <property type="match status" value="2"/>
</dbReference>
<evidence type="ECO:0000256" key="8">
    <source>
        <dbReference type="ARBA" id="ARBA00023212"/>
    </source>
</evidence>
<keyword evidence="12" id="KW-1185">Reference proteome</keyword>
<dbReference type="EMBL" id="JANAVB010014400">
    <property type="protein sequence ID" value="KAJ6834413.1"/>
    <property type="molecule type" value="Genomic_DNA"/>
</dbReference>
<comment type="similarity">
    <text evidence="3 10">Belongs to the actin family.</text>
</comment>
<keyword evidence="4" id="KW-0963">Cytoplasm</keyword>
<evidence type="ECO:0000256" key="7">
    <source>
        <dbReference type="ARBA" id="ARBA00022840"/>
    </source>
</evidence>
<keyword evidence="6" id="KW-0378">Hydrolase</keyword>
<dbReference type="GO" id="GO:0005524">
    <property type="term" value="F:ATP binding"/>
    <property type="evidence" value="ECO:0007669"/>
    <property type="project" value="UniProtKB-KW"/>
</dbReference>
<evidence type="ECO:0000256" key="5">
    <source>
        <dbReference type="ARBA" id="ARBA00022741"/>
    </source>
</evidence>
<accession>A0AAX6H0R2</accession>
<keyword evidence="7" id="KW-0067">ATP-binding</keyword>
<comment type="catalytic activity">
    <reaction evidence="9">
        <text>ATP + H2O = ADP + phosphate + H(+)</text>
        <dbReference type="Rhea" id="RHEA:13065"/>
        <dbReference type="ChEBI" id="CHEBI:15377"/>
        <dbReference type="ChEBI" id="CHEBI:15378"/>
        <dbReference type="ChEBI" id="CHEBI:30616"/>
        <dbReference type="ChEBI" id="CHEBI:43474"/>
        <dbReference type="ChEBI" id="CHEBI:456216"/>
    </reaction>
</comment>
<dbReference type="SMART" id="SM00268">
    <property type="entry name" value="ACTIN"/>
    <property type="match status" value="1"/>
</dbReference>
<protein>
    <submittedName>
        <fullName evidence="11">Actin-like</fullName>
    </submittedName>
</protein>
<dbReference type="FunFam" id="3.30.420.40:FF:000291">
    <property type="entry name" value="Actin, alpha skeletal muscle"/>
    <property type="match status" value="1"/>
</dbReference>
<evidence type="ECO:0000256" key="6">
    <source>
        <dbReference type="ARBA" id="ARBA00022801"/>
    </source>
</evidence>
<dbReference type="FunFam" id="3.30.420.40:FF:000058">
    <property type="entry name" value="Putative actin-related protein 5"/>
    <property type="match status" value="1"/>
</dbReference>
<dbReference type="Gene3D" id="3.90.640.10">
    <property type="entry name" value="Actin, Chain A, domain 4"/>
    <property type="match status" value="1"/>
</dbReference>